<dbReference type="GO" id="GO:0003841">
    <property type="term" value="F:1-acylglycerol-3-phosphate O-acyltransferase activity"/>
    <property type="evidence" value="ECO:0007669"/>
    <property type="project" value="TreeGrafter"/>
</dbReference>
<keyword evidence="4" id="KW-1133">Transmembrane helix</keyword>
<feature type="transmembrane region" description="Helical" evidence="4">
    <location>
        <begin position="156"/>
        <end position="179"/>
    </location>
</feature>
<evidence type="ECO:0000256" key="4">
    <source>
        <dbReference type="SAM" id="Phobius"/>
    </source>
</evidence>
<dbReference type="InterPro" id="IPR002123">
    <property type="entry name" value="Plipid/glycerol_acylTrfase"/>
</dbReference>
<evidence type="ECO:0000256" key="3">
    <source>
        <dbReference type="ARBA" id="ARBA00023315"/>
    </source>
</evidence>
<dbReference type="RefSeq" id="WP_223302741.1">
    <property type="nucleotide sequence ID" value="NZ_CP015243.1"/>
</dbReference>
<dbReference type="CDD" id="cd07989">
    <property type="entry name" value="LPLAT_AGPAT-like"/>
    <property type="match status" value="1"/>
</dbReference>
<feature type="transmembrane region" description="Helical" evidence="4">
    <location>
        <begin position="86"/>
        <end position="110"/>
    </location>
</feature>
<keyword evidence="4" id="KW-0472">Membrane</keyword>
<evidence type="ECO:0000259" key="5">
    <source>
        <dbReference type="SMART" id="SM00563"/>
    </source>
</evidence>
<dbReference type="SMART" id="SM00563">
    <property type="entry name" value="PlsC"/>
    <property type="match status" value="1"/>
</dbReference>
<accession>A0A172YJD6</accession>
<dbReference type="PANTHER" id="PTHR10434:SF15">
    <property type="entry name" value="PHOSPHOLIPID_GLYCEROL ACYLTRANSFERASE DOMAIN-CONTAINING PROTEIN"/>
    <property type="match status" value="1"/>
</dbReference>
<dbReference type="GO" id="GO:0006654">
    <property type="term" value="P:phosphatidic acid biosynthetic process"/>
    <property type="evidence" value="ECO:0007669"/>
    <property type="project" value="TreeGrafter"/>
</dbReference>
<keyword evidence="7" id="KW-1185">Reference proteome</keyword>
<dbReference type="STRING" id="376489.A5892_18935"/>
<protein>
    <recommendedName>
        <fullName evidence="5">Phospholipid/glycerol acyltransferase domain-containing protein</fullName>
    </recommendedName>
</protein>
<evidence type="ECO:0000313" key="7">
    <source>
        <dbReference type="Proteomes" id="UP000077875"/>
    </source>
</evidence>
<dbReference type="EMBL" id="CP015243">
    <property type="protein sequence ID" value="ANF59272.1"/>
    <property type="molecule type" value="Genomic_DNA"/>
</dbReference>
<keyword evidence="3" id="KW-0012">Acyltransferase</keyword>
<evidence type="ECO:0000256" key="2">
    <source>
        <dbReference type="ARBA" id="ARBA00022679"/>
    </source>
</evidence>
<name>A0A172YJD6_9GAMM</name>
<evidence type="ECO:0000256" key="1">
    <source>
        <dbReference type="ARBA" id="ARBA00005189"/>
    </source>
</evidence>
<comment type="pathway">
    <text evidence="1">Lipid metabolism.</text>
</comment>
<feature type="transmembrane region" description="Helical" evidence="4">
    <location>
        <begin position="225"/>
        <end position="244"/>
    </location>
</feature>
<proteinExistence type="predicted"/>
<evidence type="ECO:0000313" key="6">
    <source>
        <dbReference type="EMBL" id="ANF59272.1"/>
    </source>
</evidence>
<organism evidence="6 7">
    <name type="scientific">Halotalea alkalilenta</name>
    <dbReference type="NCBI Taxonomy" id="376489"/>
    <lineage>
        <taxon>Bacteria</taxon>
        <taxon>Pseudomonadati</taxon>
        <taxon>Pseudomonadota</taxon>
        <taxon>Gammaproteobacteria</taxon>
        <taxon>Oceanospirillales</taxon>
        <taxon>Halomonadaceae</taxon>
        <taxon>Halotalea</taxon>
    </lineage>
</organism>
<dbReference type="SUPFAM" id="SSF103473">
    <property type="entry name" value="MFS general substrate transporter"/>
    <property type="match status" value="1"/>
</dbReference>
<feature type="transmembrane region" description="Helical" evidence="4">
    <location>
        <begin position="51"/>
        <end position="74"/>
    </location>
</feature>
<dbReference type="KEGG" id="haa:A5892_18935"/>
<dbReference type="Proteomes" id="UP000077875">
    <property type="component" value="Chromosome"/>
</dbReference>
<dbReference type="Gene3D" id="1.20.1250.20">
    <property type="entry name" value="MFS general substrate transporter like domains"/>
    <property type="match status" value="1"/>
</dbReference>
<feature type="domain" description="Phospholipid/glycerol acyltransferase" evidence="5">
    <location>
        <begin position="278"/>
        <end position="394"/>
    </location>
</feature>
<sequence>MGATLVLVSLCGLIAGYQVPSAPPVSSQRVTWRPLKLSREVLSSAWRQPRIFRALLGISIFWLLGTSYLTQLPLWVDVIIGGDGGVVSFLLAAFAIGIGLGSLVCARLSAGRLEVGLIPLGALLIALGGFDFAHHSPFGGDETLRGLGELVGEPRLWWMFADLVLIGIGGGLYIVPLYLIVQIGSDEGERARMIAANNVLNALFMILAAGLGILVLSVLGASLNWYFTLIAAISLAVGVTCSVARPRPLLRICIFIALRLGYRLSLEGRRHIPDSGPAIVVCNHVSYMDALMLGGTSPRPLRFMMDSPAYESPWINWFCRIVGAIPVDLDKRSPTDLRRALNEVSMALRNGEVVMLFPEGRLTRDGSVNEFRRGVELILRRDPVPVVPAAISGLWGSWGSYHAGRPFKRWPRRLRRRVRLGFGAPLPATCIDRHHLRLEVVRLKQRLDEQR</sequence>
<feature type="transmembrane region" description="Helical" evidence="4">
    <location>
        <begin position="199"/>
        <end position="219"/>
    </location>
</feature>
<keyword evidence="4" id="KW-0812">Transmembrane</keyword>
<dbReference type="SUPFAM" id="SSF69593">
    <property type="entry name" value="Glycerol-3-phosphate (1)-acyltransferase"/>
    <property type="match status" value="1"/>
</dbReference>
<gene>
    <name evidence="6" type="ORF">A5892_18935</name>
</gene>
<dbReference type="AlphaFoldDB" id="A0A172YJD6"/>
<dbReference type="Pfam" id="PF01553">
    <property type="entry name" value="Acyltransferase"/>
    <property type="match status" value="1"/>
</dbReference>
<keyword evidence="2" id="KW-0808">Transferase</keyword>
<dbReference type="InterPro" id="IPR036259">
    <property type="entry name" value="MFS_trans_sf"/>
</dbReference>
<reference evidence="6 7" key="1">
    <citation type="submission" date="2016-04" db="EMBL/GenBank/DDBJ databases">
        <title>Complete Genome Sequence of Halotalea alkalilenta IHB B 13600.</title>
        <authorList>
            <person name="Swarnkar M.K."/>
            <person name="Sharma A."/>
            <person name="Kaushal K."/>
            <person name="Soni R."/>
            <person name="Rana S."/>
            <person name="Singh A.K."/>
            <person name="Gulati A."/>
        </authorList>
    </citation>
    <scope>NUCLEOTIDE SEQUENCE [LARGE SCALE GENOMIC DNA]</scope>
    <source>
        <strain evidence="6 7">IHB B 13600</strain>
    </source>
</reference>
<dbReference type="PANTHER" id="PTHR10434">
    <property type="entry name" value="1-ACYL-SN-GLYCEROL-3-PHOSPHATE ACYLTRANSFERASE"/>
    <property type="match status" value="1"/>
</dbReference>